<dbReference type="Proteomes" id="UP000067461">
    <property type="component" value="Chromosome"/>
</dbReference>
<reference evidence="9 10" key="1">
    <citation type="journal article" date="2014" name="Nat. Commun.">
        <title>Physiological and genomic features of highly alkaliphilic hydrogen-utilizing Betaproteobacteria from a continental serpentinizing site.</title>
        <authorList>
            <person name="Suzuki S."/>
            <person name="Kuenen J.G."/>
            <person name="Schipper K."/>
            <person name="van der Velde S."/>
            <person name="Ishii S."/>
            <person name="Wu A."/>
            <person name="Sorokin D.Y."/>
            <person name="Tenney A."/>
            <person name="Meng X.Y."/>
            <person name="Morrill P.L."/>
            <person name="Kamagata Y."/>
            <person name="Muyzer G."/>
            <person name="Nealson K.H."/>
        </authorList>
    </citation>
    <scope>NUCLEOTIDE SEQUENCE [LARGE SCALE GENOMIC DNA]</scope>
    <source>
        <strain evidence="9 10">A1</strain>
    </source>
</reference>
<feature type="region of interest" description="Disordered" evidence="8">
    <location>
        <begin position="95"/>
        <end position="118"/>
    </location>
</feature>
<evidence type="ECO:0000256" key="2">
    <source>
        <dbReference type="ARBA" id="ARBA00022618"/>
    </source>
</evidence>
<accession>A0A060NNH5</accession>
<proteinExistence type="inferred from homology"/>
<dbReference type="PANTHER" id="PTHR37485:SF1">
    <property type="entry name" value="CELL DIVISION PROTEIN FTSB"/>
    <property type="match status" value="1"/>
</dbReference>
<dbReference type="PANTHER" id="PTHR37485">
    <property type="entry name" value="CELL DIVISION PROTEIN FTSB"/>
    <property type="match status" value="1"/>
</dbReference>
<dbReference type="GO" id="GO:0043093">
    <property type="term" value="P:FtsZ-dependent cytokinesis"/>
    <property type="evidence" value="ECO:0007669"/>
    <property type="project" value="UniProtKB-UniRule"/>
</dbReference>
<keyword evidence="10" id="KW-1185">Reference proteome</keyword>
<keyword evidence="5 7" id="KW-0472">Membrane</keyword>
<dbReference type="Pfam" id="PF04977">
    <property type="entry name" value="DivIC"/>
    <property type="match status" value="1"/>
</dbReference>
<evidence type="ECO:0000313" key="10">
    <source>
        <dbReference type="Proteomes" id="UP000067461"/>
    </source>
</evidence>
<keyword evidence="1 7" id="KW-1003">Cell membrane</keyword>
<evidence type="ECO:0000256" key="4">
    <source>
        <dbReference type="ARBA" id="ARBA00022989"/>
    </source>
</evidence>
<name>A0A060NNH5_9BURK</name>
<dbReference type="NCBIfam" id="NF002058">
    <property type="entry name" value="PRK00888.1"/>
    <property type="match status" value="1"/>
</dbReference>
<comment type="similarity">
    <text evidence="7">Belongs to the FtsB family.</text>
</comment>
<dbReference type="RefSeq" id="WP_082039870.1">
    <property type="nucleotide sequence ID" value="NZ_AP014568.1"/>
</dbReference>
<keyword evidence="4 7" id="KW-1133">Transmembrane helix</keyword>
<dbReference type="HAMAP" id="MF_00599">
    <property type="entry name" value="FtsB"/>
    <property type="match status" value="1"/>
</dbReference>
<evidence type="ECO:0000256" key="8">
    <source>
        <dbReference type="SAM" id="MobiDB-lite"/>
    </source>
</evidence>
<sequence length="118" mass="12922">MSARTVALLLAALLLLVQAQLWFGRGGVPQVRELRERLHLQEATNEAARQRNAELGSEVRDLQEGLEMIEEVARHQLGLVRPNEIFVQIRRPEAAAGAEPSSLAPEAPAQAAPISRSN</sequence>
<evidence type="ECO:0000313" key="9">
    <source>
        <dbReference type="EMBL" id="BAO80464.1"/>
    </source>
</evidence>
<dbReference type="KEGG" id="cbaa:SRAA_0610"/>
<keyword evidence="7" id="KW-0175">Coiled coil</keyword>
<evidence type="ECO:0000256" key="6">
    <source>
        <dbReference type="ARBA" id="ARBA00023306"/>
    </source>
</evidence>
<dbReference type="InterPro" id="IPR023081">
    <property type="entry name" value="Cell_div_FtsB"/>
</dbReference>
<feature type="topological domain" description="Periplasmic" evidence="7">
    <location>
        <begin position="24"/>
        <end position="118"/>
    </location>
</feature>
<keyword evidence="6 7" id="KW-0131">Cell cycle</keyword>
<dbReference type="STRING" id="1458425.SRAA_0610"/>
<keyword evidence="7" id="KW-0997">Cell inner membrane</keyword>
<feature type="topological domain" description="Cytoplasmic" evidence="7">
    <location>
        <begin position="1"/>
        <end position="5"/>
    </location>
</feature>
<feature type="coiled-coil region" evidence="7">
    <location>
        <begin position="31"/>
        <end position="65"/>
    </location>
</feature>
<dbReference type="HOGENOM" id="CLU_134863_0_0_4"/>
<dbReference type="GO" id="GO:0005886">
    <property type="term" value="C:plasma membrane"/>
    <property type="evidence" value="ECO:0007669"/>
    <property type="project" value="UniProtKB-SubCell"/>
</dbReference>
<dbReference type="GO" id="GO:0030428">
    <property type="term" value="C:cell septum"/>
    <property type="evidence" value="ECO:0007669"/>
    <property type="project" value="TreeGrafter"/>
</dbReference>
<dbReference type="GO" id="GO:0032153">
    <property type="term" value="C:cell division site"/>
    <property type="evidence" value="ECO:0007669"/>
    <property type="project" value="UniProtKB-UniRule"/>
</dbReference>
<comment type="subcellular location">
    <subcellularLocation>
        <location evidence="7">Cell inner membrane</location>
        <topology evidence="7">Single-pass type II membrane protein</topology>
    </subcellularLocation>
    <text evidence="7">Localizes to the division septum.</text>
</comment>
<evidence type="ECO:0000256" key="7">
    <source>
        <dbReference type="HAMAP-Rule" id="MF_00599"/>
    </source>
</evidence>
<comment type="function">
    <text evidence="7">Essential cell division protein. May link together the upstream cell division proteins, which are predominantly cytoplasmic, with the downstream cell division proteins, which are predominantly periplasmic.</text>
</comment>
<dbReference type="EMBL" id="AP014568">
    <property type="protein sequence ID" value="BAO80464.1"/>
    <property type="molecule type" value="Genomic_DNA"/>
</dbReference>
<keyword evidence="3 7" id="KW-0812">Transmembrane</keyword>
<evidence type="ECO:0000256" key="1">
    <source>
        <dbReference type="ARBA" id="ARBA00022475"/>
    </source>
</evidence>
<evidence type="ECO:0000256" key="3">
    <source>
        <dbReference type="ARBA" id="ARBA00022692"/>
    </source>
</evidence>
<dbReference type="InterPro" id="IPR007060">
    <property type="entry name" value="FtsL/DivIC"/>
</dbReference>
<dbReference type="OrthoDB" id="7061211at2"/>
<dbReference type="AlphaFoldDB" id="A0A060NNH5"/>
<gene>
    <name evidence="7" type="primary">ftsB</name>
    <name evidence="9" type="ORF">SRAA_0610</name>
</gene>
<protein>
    <recommendedName>
        <fullName evidence="7">Cell division protein FtsB</fullName>
    </recommendedName>
</protein>
<keyword evidence="2 7" id="KW-0132">Cell division</keyword>
<evidence type="ECO:0000256" key="5">
    <source>
        <dbReference type="ARBA" id="ARBA00023136"/>
    </source>
</evidence>
<comment type="subunit">
    <text evidence="7">Part of a complex composed of FtsB, FtsL and FtsQ.</text>
</comment>
<organism evidence="9 10">
    <name type="scientific">Serpentinimonas raichei</name>
    <dbReference type="NCBI Taxonomy" id="1458425"/>
    <lineage>
        <taxon>Bacteria</taxon>
        <taxon>Pseudomonadati</taxon>
        <taxon>Pseudomonadota</taxon>
        <taxon>Betaproteobacteria</taxon>
        <taxon>Burkholderiales</taxon>
        <taxon>Comamonadaceae</taxon>
        <taxon>Serpentinimonas</taxon>
    </lineage>
</organism>